<keyword evidence="1" id="KW-1133">Transmembrane helix</keyword>
<dbReference type="RefSeq" id="XP_056506443.1">
    <property type="nucleotide sequence ID" value="XM_056640686.1"/>
</dbReference>
<proteinExistence type="predicted"/>
<feature type="transmembrane region" description="Helical" evidence="1">
    <location>
        <begin position="80"/>
        <end position="108"/>
    </location>
</feature>
<keyword evidence="1" id="KW-0472">Membrane</keyword>
<reference evidence="2" key="1">
    <citation type="submission" date="2022-11" db="EMBL/GenBank/DDBJ databases">
        <authorList>
            <person name="Petersen C."/>
        </authorList>
    </citation>
    <scope>NUCLEOTIDE SEQUENCE</scope>
    <source>
        <strain evidence="2">IBT 23319</strain>
    </source>
</reference>
<comment type="caution">
    <text evidence="2">The sequence shown here is derived from an EMBL/GenBank/DDBJ whole genome shotgun (WGS) entry which is preliminary data.</text>
</comment>
<organism evidence="2 3">
    <name type="scientific">Penicillium citrinum</name>
    <dbReference type="NCBI Taxonomy" id="5077"/>
    <lineage>
        <taxon>Eukaryota</taxon>
        <taxon>Fungi</taxon>
        <taxon>Dikarya</taxon>
        <taxon>Ascomycota</taxon>
        <taxon>Pezizomycotina</taxon>
        <taxon>Eurotiomycetes</taxon>
        <taxon>Eurotiomycetidae</taxon>
        <taxon>Eurotiales</taxon>
        <taxon>Aspergillaceae</taxon>
        <taxon>Penicillium</taxon>
    </lineage>
</organism>
<dbReference type="EMBL" id="JAPQKT010000001">
    <property type="protein sequence ID" value="KAJ5243439.1"/>
    <property type="molecule type" value="Genomic_DNA"/>
</dbReference>
<keyword evidence="3" id="KW-1185">Reference proteome</keyword>
<sequence>MAGTIKWILYLLAALQWGASIYISAYSWRSAPGLRLGETAHDCLAARLPSAPGISSCPTGQICSSELLFSSFRFKYPGQWLNGIVALNGLFAAFSLTGILMVFGLVVFPRTAFMIKGGSIKKWKEKVSHFDVGYSGSICLAAGVCLLYVVLTGIDAVRTLDHPREGPDAINWDCNALHANLSPWKYYLVVQNGLPVRVARMWFNS</sequence>
<keyword evidence="1" id="KW-0812">Transmembrane</keyword>
<name>A0A9W9PF35_PENCI</name>
<reference evidence="2" key="2">
    <citation type="journal article" date="2023" name="IMA Fungus">
        <title>Comparative genomic study of the Penicillium genus elucidates a diverse pangenome and 15 lateral gene transfer events.</title>
        <authorList>
            <person name="Petersen C."/>
            <person name="Sorensen T."/>
            <person name="Nielsen M.R."/>
            <person name="Sondergaard T.E."/>
            <person name="Sorensen J.L."/>
            <person name="Fitzpatrick D.A."/>
            <person name="Frisvad J.C."/>
            <person name="Nielsen K.L."/>
        </authorList>
    </citation>
    <scope>NUCLEOTIDE SEQUENCE</scope>
    <source>
        <strain evidence="2">IBT 23319</strain>
    </source>
</reference>
<evidence type="ECO:0000256" key="1">
    <source>
        <dbReference type="SAM" id="Phobius"/>
    </source>
</evidence>
<evidence type="ECO:0000313" key="3">
    <source>
        <dbReference type="Proteomes" id="UP001147733"/>
    </source>
</evidence>
<dbReference type="AlphaFoldDB" id="A0A9W9PF35"/>
<evidence type="ECO:0000313" key="2">
    <source>
        <dbReference type="EMBL" id="KAJ5243439.1"/>
    </source>
</evidence>
<gene>
    <name evidence="2" type="ORF">N7469_001766</name>
</gene>
<accession>A0A9W9PF35</accession>
<dbReference type="Proteomes" id="UP001147733">
    <property type="component" value="Unassembled WGS sequence"/>
</dbReference>
<protein>
    <submittedName>
        <fullName evidence="2">Uncharacterized protein</fullName>
    </submittedName>
</protein>
<feature type="transmembrane region" description="Helical" evidence="1">
    <location>
        <begin position="129"/>
        <end position="151"/>
    </location>
</feature>
<dbReference type="OrthoDB" id="5429468at2759"/>
<feature type="transmembrane region" description="Helical" evidence="1">
    <location>
        <begin position="7"/>
        <end position="28"/>
    </location>
</feature>
<dbReference type="GeneID" id="81379853"/>